<dbReference type="GO" id="GO:0004061">
    <property type="term" value="F:arylformamidase activity"/>
    <property type="evidence" value="ECO:0007669"/>
    <property type="project" value="InterPro"/>
</dbReference>
<sequence length="257" mass="29321">MKKAYCPPFNLQTRLRFLGHDCIVTDLSHTISKEDPTFIGHQRTLIWDHLTHEETQQMGLTKPPYSYKVVGFTLCDHSNTHVDAINHVVNEPDARAINQLPLEWFMAPGVWFDFAWKEPRSYITRQDIETAIAQTGVHIQPQSVALIHTGWYKKWKDPFNYIRDYPGLDRSAMEYLNDLGVISVGADAPSIDSYHEVAVVKEQPAHIVCREREILNMENLAQVDLIPTKEFWFIGLPLKIKGGSGSPFRGVAVVPQN</sequence>
<dbReference type="Proteomes" id="UP000198916">
    <property type="component" value="Unassembled WGS sequence"/>
</dbReference>
<organism evidence="1 2">
    <name type="scientific">Parapedobacter koreensis</name>
    <dbReference type="NCBI Taxonomy" id="332977"/>
    <lineage>
        <taxon>Bacteria</taxon>
        <taxon>Pseudomonadati</taxon>
        <taxon>Bacteroidota</taxon>
        <taxon>Sphingobacteriia</taxon>
        <taxon>Sphingobacteriales</taxon>
        <taxon>Sphingobacteriaceae</taxon>
        <taxon>Parapedobacter</taxon>
    </lineage>
</organism>
<dbReference type="GO" id="GO:0019441">
    <property type="term" value="P:L-tryptophan catabolic process to kynurenine"/>
    <property type="evidence" value="ECO:0007669"/>
    <property type="project" value="InterPro"/>
</dbReference>
<dbReference type="InterPro" id="IPR007325">
    <property type="entry name" value="KFase/CYL"/>
</dbReference>
<dbReference type="InterPro" id="IPR037175">
    <property type="entry name" value="KFase_sf"/>
</dbReference>
<evidence type="ECO:0000313" key="2">
    <source>
        <dbReference type="Proteomes" id="UP000198916"/>
    </source>
</evidence>
<dbReference type="AlphaFoldDB" id="A0A1H7L1T5"/>
<dbReference type="EMBL" id="FNZR01000003">
    <property type="protein sequence ID" value="SEK92740.1"/>
    <property type="molecule type" value="Genomic_DNA"/>
</dbReference>
<evidence type="ECO:0000313" key="1">
    <source>
        <dbReference type="EMBL" id="SEK92740.1"/>
    </source>
</evidence>
<dbReference type="RefSeq" id="WP_090604340.1">
    <property type="nucleotide sequence ID" value="NZ_FNZR01000003.1"/>
</dbReference>
<gene>
    <name evidence="1" type="ORF">SAMN05421740_1037</name>
</gene>
<proteinExistence type="predicted"/>
<accession>A0A1H7L1T5</accession>
<dbReference type="STRING" id="332977.SAMN05421740_1037"/>
<protein>
    <submittedName>
        <fullName evidence="1">Kynurenine formamidase</fullName>
    </submittedName>
</protein>
<dbReference type="PANTHER" id="PTHR31118">
    <property type="entry name" value="CYCLASE-LIKE PROTEIN 2"/>
    <property type="match status" value="1"/>
</dbReference>
<name>A0A1H7L1T5_9SPHI</name>
<dbReference type="SUPFAM" id="SSF102198">
    <property type="entry name" value="Putative cyclase"/>
    <property type="match status" value="1"/>
</dbReference>
<dbReference type="Gene3D" id="3.50.30.50">
    <property type="entry name" value="Putative cyclase"/>
    <property type="match status" value="1"/>
</dbReference>
<dbReference type="PANTHER" id="PTHR31118:SF12">
    <property type="entry name" value="CYCLASE-LIKE PROTEIN 2"/>
    <property type="match status" value="1"/>
</dbReference>
<dbReference type="OrthoDB" id="9796085at2"/>
<keyword evidence="2" id="KW-1185">Reference proteome</keyword>
<dbReference type="Pfam" id="PF04199">
    <property type="entry name" value="Cyclase"/>
    <property type="match status" value="1"/>
</dbReference>
<reference evidence="2" key="1">
    <citation type="submission" date="2016-10" db="EMBL/GenBank/DDBJ databases">
        <authorList>
            <person name="Varghese N."/>
            <person name="Submissions S."/>
        </authorList>
    </citation>
    <scope>NUCLEOTIDE SEQUENCE [LARGE SCALE GENOMIC DNA]</scope>
    <source>
        <strain evidence="2">Jip14</strain>
    </source>
</reference>